<evidence type="ECO:0000313" key="2">
    <source>
        <dbReference type="Proteomes" id="UP001732700"/>
    </source>
</evidence>
<dbReference type="Proteomes" id="UP001732700">
    <property type="component" value="Chromosome 2D"/>
</dbReference>
<reference evidence="1" key="1">
    <citation type="submission" date="2021-05" db="EMBL/GenBank/DDBJ databases">
        <authorList>
            <person name="Scholz U."/>
            <person name="Mascher M."/>
            <person name="Fiebig A."/>
        </authorList>
    </citation>
    <scope>NUCLEOTIDE SEQUENCE [LARGE SCALE GENOMIC DNA]</scope>
</reference>
<sequence length="424" mass="48145">MVPEDGARAAGAAEGAAMDPPAAAEAPPVDEFRRQVDDLAFKTDVLEKRVNEVVRFYDVKKHGSGGRKGGGSSRYAMNGARDSQYKGMPDLTRQLAGIIRQITSHEWAEPFLQPVDVVGLQLDDYHKVRPHGKFLHHIKANSTSYRIQVRHGIPVFILFLLYELKEPLLFGSYPTKLVVSEALLVIYIFDFCSLQIITKPMDFSTIQNKMEGKSGTKYNSVREIYSDVRLVFDNAMKYNDEHHDVHIMAKLLLEKFEEKWLQLLPKVENEERKKEEPNDVPTTNTSPEATIAKLAKDTDNELNEINKQLDELRKMVVQRCRKMTTDEKRKLGAGLCHLSPEDLSKALELVAQDNPDFQITAEEVELDMDAQSETTLWRLKFFVREALERQANISVAAGKADENTKRKRDICNALAKTSSKRVKK</sequence>
<organism evidence="1 2">
    <name type="scientific">Avena sativa</name>
    <name type="common">Oat</name>
    <dbReference type="NCBI Taxonomy" id="4498"/>
    <lineage>
        <taxon>Eukaryota</taxon>
        <taxon>Viridiplantae</taxon>
        <taxon>Streptophyta</taxon>
        <taxon>Embryophyta</taxon>
        <taxon>Tracheophyta</taxon>
        <taxon>Spermatophyta</taxon>
        <taxon>Magnoliopsida</taxon>
        <taxon>Liliopsida</taxon>
        <taxon>Poales</taxon>
        <taxon>Poaceae</taxon>
        <taxon>BOP clade</taxon>
        <taxon>Pooideae</taxon>
        <taxon>Poodae</taxon>
        <taxon>Poeae</taxon>
        <taxon>Poeae Chloroplast Group 1 (Aveneae type)</taxon>
        <taxon>Aveninae</taxon>
        <taxon>Avena</taxon>
    </lineage>
</organism>
<proteinExistence type="predicted"/>
<accession>A0ACD5UXY1</accession>
<name>A0ACD5UXY1_AVESA</name>
<protein>
    <submittedName>
        <fullName evidence="1">Uncharacterized protein</fullName>
    </submittedName>
</protein>
<keyword evidence="2" id="KW-1185">Reference proteome</keyword>
<evidence type="ECO:0000313" key="1">
    <source>
        <dbReference type="EnsemblPlants" id="AVESA.00010b.r2.2DG0328990.2.CDS"/>
    </source>
</evidence>
<dbReference type="EnsemblPlants" id="AVESA.00010b.r2.2DG0328990.2">
    <property type="protein sequence ID" value="AVESA.00010b.r2.2DG0328990.2.CDS"/>
    <property type="gene ID" value="AVESA.00010b.r2.2DG0328990"/>
</dbReference>
<reference evidence="1" key="2">
    <citation type="submission" date="2025-09" db="UniProtKB">
        <authorList>
            <consortium name="EnsemblPlants"/>
        </authorList>
    </citation>
    <scope>IDENTIFICATION</scope>
</reference>